<dbReference type="Gene3D" id="3.10.290.10">
    <property type="entry name" value="RNA-binding S4 domain"/>
    <property type="match status" value="1"/>
</dbReference>
<dbReference type="Proteomes" id="UP000609064">
    <property type="component" value="Unassembled WGS sequence"/>
</dbReference>
<keyword evidence="2 4" id="KW-0413">Isomerase</keyword>
<keyword evidence="3" id="KW-0694">RNA-binding</keyword>
<reference evidence="7" key="2">
    <citation type="submission" date="2020-09" db="EMBL/GenBank/DDBJ databases">
        <authorList>
            <person name="Sun Q."/>
            <person name="Zhou Y."/>
        </authorList>
    </citation>
    <scope>NUCLEOTIDE SEQUENCE</scope>
    <source>
        <strain evidence="7">CGMCC 1.15958</strain>
    </source>
</reference>
<dbReference type="RefSeq" id="WP_188766781.1">
    <property type="nucleotide sequence ID" value="NZ_BMKK01000005.1"/>
</dbReference>
<dbReference type="PROSITE" id="PS01149">
    <property type="entry name" value="PSI_RSU"/>
    <property type="match status" value="1"/>
</dbReference>
<evidence type="ECO:0000259" key="6">
    <source>
        <dbReference type="SMART" id="SM00363"/>
    </source>
</evidence>
<dbReference type="InterPro" id="IPR020103">
    <property type="entry name" value="PsdUridine_synth_cat_dom_sf"/>
</dbReference>
<gene>
    <name evidence="7" type="ORF">GCM10011514_28570</name>
</gene>
<dbReference type="InterPro" id="IPR006145">
    <property type="entry name" value="PsdUridine_synth_RsuA/RluA"/>
</dbReference>
<evidence type="ECO:0000256" key="3">
    <source>
        <dbReference type="PROSITE-ProRule" id="PRU00182"/>
    </source>
</evidence>
<dbReference type="PANTHER" id="PTHR47683">
    <property type="entry name" value="PSEUDOURIDINE SYNTHASE FAMILY PROTEIN-RELATED"/>
    <property type="match status" value="1"/>
</dbReference>
<dbReference type="InterPro" id="IPR000748">
    <property type="entry name" value="PsdUridine_synth_RsuA/RluB/E/F"/>
</dbReference>
<dbReference type="Pfam" id="PF00849">
    <property type="entry name" value="PseudoU_synth_2"/>
    <property type="match status" value="1"/>
</dbReference>
<dbReference type="Gene3D" id="3.30.70.1560">
    <property type="entry name" value="Alpha-L RNA-binding motif"/>
    <property type="match status" value="1"/>
</dbReference>
<reference evidence="7" key="1">
    <citation type="journal article" date="2014" name="Int. J. Syst. Evol. Microbiol.">
        <title>Complete genome sequence of Corynebacterium casei LMG S-19264T (=DSM 44701T), isolated from a smear-ripened cheese.</title>
        <authorList>
            <consortium name="US DOE Joint Genome Institute (JGI-PGF)"/>
            <person name="Walter F."/>
            <person name="Albersmeier A."/>
            <person name="Kalinowski J."/>
            <person name="Ruckert C."/>
        </authorList>
    </citation>
    <scope>NUCLEOTIDE SEQUENCE</scope>
    <source>
        <strain evidence="7">CGMCC 1.15958</strain>
    </source>
</reference>
<evidence type="ECO:0000313" key="7">
    <source>
        <dbReference type="EMBL" id="GGD62755.1"/>
    </source>
</evidence>
<evidence type="ECO:0000313" key="8">
    <source>
        <dbReference type="Proteomes" id="UP000609064"/>
    </source>
</evidence>
<organism evidence="7 8">
    <name type="scientific">Emticicia aquatilis</name>
    <dbReference type="NCBI Taxonomy" id="1537369"/>
    <lineage>
        <taxon>Bacteria</taxon>
        <taxon>Pseudomonadati</taxon>
        <taxon>Bacteroidota</taxon>
        <taxon>Cytophagia</taxon>
        <taxon>Cytophagales</taxon>
        <taxon>Leadbetterellaceae</taxon>
        <taxon>Emticicia</taxon>
    </lineage>
</organism>
<dbReference type="CDD" id="cd00165">
    <property type="entry name" value="S4"/>
    <property type="match status" value="1"/>
</dbReference>
<dbReference type="GO" id="GO:0003723">
    <property type="term" value="F:RNA binding"/>
    <property type="evidence" value="ECO:0007669"/>
    <property type="project" value="UniProtKB-KW"/>
</dbReference>
<name>A0A917DSH1_9BACT</name>
<dbReference type="NCBIfam" id="TIGR00093">
    <property type="entry name" value="pseudouridine synthase"/>
    <property type="match status" value="1"/>
</dbReference>
<feature type="region of interest" description="Disordered" evidence="5">
    <location>
        <begin position="1"/>
        <end position="291"/>
    </location>
</feature>
<dbReference type="InterPro" id="IPR002942">
    <property type="entry name" value="S4_RNA-bd"/>
</dbReference>
<dbReference type="Pfam" id="PF01479">
    <property type="entry name" value="S4"/>
    <property type="match status" value="1"/>
</dbReference>
<evidence type="ECO:0000256" key="5">
    <source>
        <dbReference type="SAM" id="MobiDB-lite"/>
    </source>
</evidence>
<dbReference type="GO" id="GO:0120159">
    <property type="term" value="F:rRNA pseudouridine synthase activity"/>
    <property type="evidence" value="ECO:0007669"/>
    <property type="project" value="UniProtKB-ARBA"/>
</dbReference>
<feature type="compositionally biased region" description="Basic and acidic residues" evidence="5">
    <location>
        <begin position="1"/>
        <end position="214"/>
    </location>
</feature>
<dbReference type="SMART" id="SM00363">
    <property type="entry name" value="S4"/>
    <property type="match status" value="1"/>
</dbReference>
<dbReference type="PANTHER" id="PTHR47683:SF2">
    <property type="entry name" value="RNA-BINDING S4 DOMAIN-CONTAINING PROTEIN"/>
    <property type="match status" value="1"/>
</dbReference>
<dbReference type="AlphaFoldDB" id="A0A917DSH1"/>
<dbReference type="SUPFAM" id="SSF55174">
    <property type="entry name" value="Alpha-L RNA-binding motif"/>
    <property type="match status" value="1"/>
</dbReference>
<dbReference type="InterPro" id="IPR042092">
    <property type="entry name" value="PsdUridine_s_RsuA/RluB/E/F_cat"/>
</dbReference>
<dbReference type="InterPro" id="IPR020094">
    <property type="entry name" value="TruA/RsuA/RluB/E/F_N"/>
</dbReference>
<feature type="domain" description="RNA-binding S4" evidence="6">
    <location>
        <begin position="313"/>
        <end position="374"/>
    </location>
</feature>
<dbReference type="SUPFAM" id="SSF55120">
    <property type="entry name" value="Pseudouridine synthase"/>
    <property type="match status" value="1"/>
</dbReference>
<dbReference type="InterPro" id="IPR050343">
    <property type="entry name" value="RsuA_PseudoU_synthase"/>
</dbReference>
<dbReference type="EC" id="5.4.99.-" evidence="4"/>
<feature type="compositionally biased region" description="Basic and acidic residues" evidence="5">
    <location>
        <begin position="227"/>
        <end position="270"/>
    </location>
</feature>
<dbReference type="GO" id="GO:0000455">
    <property type="term" value="P:enzyme-directed rRNA pseudouridine synthesis"/>
    <property type="evidence" value="ECO:0007669"/>
    <property type="project" value="UniProtKB-ARBA"/>
</dbReference>
<proteinExistence type="inferred from homology"/>
<evidence type="ECO:0000256" key="1">
    <source>
        <dbReference type="ARBA" id="ARBA00008348"/>
    </source>
</evidence>
<keyword evidence="8" id="KW-1185">Reference proteome</keyword>
<protein>
    <recommendedName>
        <fullName evidence="4">Pseudouridine synthase</fullName>
        <ecNumber evidence="4">5.4.99.-</ecNumber>
    </recommendedName>
</protein>
<evidence type="ECO:0000256" key="2">
    <source>
        <dbReference type="ARBA" id="ARBA00023235"/>
    </source>
</evidence>
<dbReference type="EMBL" id="BMKK01000005">
    <property type="protein sequence ID" value="GGD62755.1"/>
    <property type="molecule type" value="Genomic_DNA"/>
</dbReference>
<dbReference type="CDD" id="cd02870">
    <property type="entry name" value="PseudoU_synth_RsuA_like"/>
    <property type="match status" value="1"/>
</dbReference>
<evidence type="ECO:0000256" key="4">
    <source>
        <dbReference type="RuleBase" id="RU003887"/>
    </source>
</evidence>
<sequence>MRNSDRPKKADNRGGFGEKKAFGDKPAFKKRENGVGGFGERKRIVTSDSENKTYSDRKPYNNDRPYQKREESSDRKPFGDRKPFNSDRPYQKREESSDRKPFGERKPFNSDRPYQKREESSDRKPFGERKPFNNDRPYQKREESSDRKPFGDRKPFNSDRPYQKREESSDRKPFGERKPFNSDRPYQKREESSDRKPYGETRDAAPKSFEDRPRTFGGDRPAHPFKKRDDSGRPTSNDRKNAYSADKPRFQKNEPHNRDFKSKNKFEPKENQATSSRPEAPNYDLERLKSRLPEKLQKKVLKEEKDSGKDELIRLNRYISNAGIASRRDADELIASGQITVNGKEIKEMGYKVKPNDVVKYGKKILSREKLVYVLLNKPKDFITTTEDPDERRTVMDLVKNACPERIYPVGRLDRNTTGLLLLTNDGELAEKLSHPSNEVKKIYQVELDKPITTEDFEAIINGIELEDGFIKPDELALVTPDAEVVGIKIHSGKNRIVRRIFEHLGYEVLKLDRTTYAGLDKKDLPRGKWRFLTEKEVIRLKYML</sequence>
<dbReference type="InterPro" id="IPR036986">
    <property type="entry name" value="S4_RNA-bd_sf"/>
</dbReference>
<accession>A0A917DSH1</accession>
<dbReference type="PROSITE" id="PS50889">
    <property type="entry name" value="S4"/>
    <property type="match status" value="1"/>
</dbReference>
<dbReference type="InterPro" id="IPR018496">
    <property type="entry name" value="PsdUridine_synth_RsuA/RluB_CS"/>
</dbReference>
<dbReference type="Gene3D" id="3.30.70.580">
    <property type="entry name" value="Pseudouridine synthase I, catalytic domain, N-terminal subdomain"/>
    <property type="match status" value="1"/>
</dbReference>
<comment type="caution">
    <text evidence="7">The sequence shown here is derived from an EMBL/GenBank/DDBJ whole genome shotgun (WGS) entry which is preliminary data.</text>
</comment>
<comment type="similarity">
    <text evidence="1 4">Belongs to the pseudouridine synthase RsuA family.</text>
</comment>